<evidence type="ECO:0000313" key="3">
    <source>
        <dbReference type="Proteomes" id="UP000037178"/>
    </source>
</evidence>
<dbReference type="GO" id="GO:0016787">
    <property type="term" value="F:hydrolase activity"/>
    <property type="evidence" value="ECO:0007669"/>
    <property type="project" value="UniProtKB-KW"/>
</dbReference>
<evidence type="ECO:0000313" key="2">
    <source>
        <dbReference type="EMBL" id="KMW58950.1"/>
    </source>
</evidence>
<dbReference type="Proteomes" id="UP000037178">
    <property type="component" value="Unassembled WGS sequence"/>
</dbReference>
<dbReference type="Pfam" id="PF00561">
    <property type="entry name" value="Abhydrolase_1"/>
    <property type="match status" value="1"/>
</dbReference>
<dbReference type="SUPFAM" id="SSF53474">
    <property type="entry name" value="alpha/beta-Hydrolases"/>
    <property type="match status" value="1"/>
</dbReference>
<feature type="domain" description="AB hydrolase-1" evidence="1">
    <location>
        <begin position="32"/>
        <end position="146"/>
    </location>
</feature>
<comment type="caution">
    <text evidence="2">The sequence shown here is derived from an EMBL/GenBank/DDBJ whole genome shotgun (WGS) entry which is preliminary data.</text>
</comment>
<name>A0A0J9E883_9RHOB</name>
<proteinExistence type="predicted"/>
<reference evidence="2 3" key="1">
    <citation type="submission" date="2015-06" db="EMBL/GenBank/DDBJ databases">
        <title>Draft genome sequence of an Alphaproteobacteria species associated to the Mediterranean sponge Oscarella lobularis.</title>
        <authorList>
            <person name="Jourda C."/>
            <person name="Santini S."/>
            <person name="Claverie J.-M."/>
        </authorList>
    </citation>
    <scope>NUCLEOTIDE SEQUENCE [LARGE SCALE GENOMIC DNA]</scope>
    <source>
        <strain evidence="2">IGS</strain>
    </source>
</reference>
<dbReference type="AlphaFoldDB" id="A0A0J9E883"/>
<dbReference type="PRINTS" id="PR00111">
    <property type="entry name" value="ABHYDROLASE"/>
</dbReference>
<sequence length="276" mass="30176">MDDMVRGTAPGAFANLSDGHTHYQWHGPDDGPVLVCVHGLTTPSYVWEPLLPGLTEAGFRVLTYDLYGRGFSDRPRGAQTRSFFIRQMRDLLADQGVADGFTLMGYSMGGSIAAVFTAEEPQRAQRLILLAPAGMVHSPSRVADFARRTPVLGDWVMLAFGGRELRQIAKQMPAPQSIRNRLGAETDWRGYLPAVLSSQRDLLAEELEEEHRAIAQAQIPVSAIWGALDTVIPPAAIGKLTEWNRNTHQISVPDADHALVMSHPDEVLAAMAETLG</sequence>
<dbReference type="PANTHER" id="PTHR43798:SF33">
    <property type="entry name" value="HYDROLASE, PUTATIVE (AFU_ORTHOLOGUE AFUA_2G14860)-RELATED"/>
    <property type="match status" value="1"/>
</dbReference>
<dbReference type="STRING" id="1675527.AIOL_003931"/>
<organism evidence="2 3">
    <name type="scientific">Candidatus Rhodobacter oscarellae</name>
    <dbReference type="NCBI Taxonomy" id="1675527"/>
    <lineage>
        <taxon>Bacteria</taxon>
        <taxon>Pseudomonadati</taxon>
        <taxon>Pseudomonadota</taxon>
        <taxon>Alphaproteobacteria</taxon>
        <taxon>Rhodobacterales</taxon>
        <taxon>Rhodobacter group</taxon>
        <taxon>Rhodobacter</taxon>
    </lineage>
</organism>
<gene>
    <name evidence="2" type="ORF">AIOL_003931</name>
</gene>
<dbReference type="InterPro" id="IPR050266">
    <property type="entry name" value="AB_hydrolase_sf"/>
</dbReference>
<dbReference type="InterPro" id="IPR000639">
    <property type="entry name" value="Epox_hydrolase-like"/>
</dbReference>
<dbReference type="EMBL" id="LFTY01000002">
    <property type="protein sequence ID" value="KMW58950.1"/>
    <property type="molecule type" value="Genomic_DNA"/>
</dbReference>
<evidence type="ECO:0000259" key="1">
    <source>
        <dbReference type="Pfam" id="PF00561"/>
    </source>
</evidence>
<accession>A0A0J9E883</accession>
<dbReference type="InterPro" id="IPR000073">
    <property type="entry name" value="AB_hydrolase_1"/>
</dbReference>
<keyword evidence="2" id="KW-0378">Hydrolase</keyword>
<dbReference type="PRINTS" id="PR00412">
    <property type="entry name" value="EPOXHYDRLASE"/>
</dbReference>
<dbReference type="InterPro" id="IPR029058">
    <property type="entry name" value="AB_hydrolase_fold"/>
</dbReference>
<dbReference type="GO" id="GO:0016020">
    <property type="term" value="C:membrane"/>
    <property type="evidence" value="ECO:0007669"/>
    <property type="project" value="TreeGrafter"/>
</dbReference>
<dbReference type="PANTHER" id="PTHR43798">
    <property type="entry name" value="MONOACYLGLYCEROL LIPASE"/>
    <property type="match status" value="1"/>
</dbReference>
<keyword evidence="3" id="KW-1185">Reference proteome</keyword>
<protein>
    <submittedName>
        <fullName evidence="2">Alpha/beta hydrolase fold</fullName>
    </submittedName>
</protein>
<dbReference type="PATRIC" id="fig|1675527.3.peg.4119"/>
<dbReference type="Gene3D" id="3.40.50.1820">
    <property type="entry name" value="alpha/beta hydrolase"/>
    <property type="match status" value="1"/>
</dbReference>